<comment type="caution">
    <text evidence="1">The sequence shown here is derived from an EMBL/GenBank/DDBJ whole genome shotgun (WGS) entry which is preliminary data.</text>
</comment>
<organism evidence="1 2">
    <name type="scientific">Plastoroseomonas arctica</name>
    <dbReference type="NCBI Taxonomy" id="1509237"/>
    <lineage>
        <taxon>Bacteria</taxon>
        <taxon>Pseudomonadati</taxon>
        <taxon>Pseudomonadota</taxon>
        <taxon>Alphaproteobacteria</taxon>
        <taxon>Acetobacterales</taxon>
        <taxon>Acetobacteraceae</taxon>
        <taxon>Plastoroseomonas</taxon>
    </lineage>
</organism>
<dbReference type="InterPro" id="IPR010710">
    <property type="entry name" value="DUF1289"/>
</dbReference>
<dbReference type="Proteomes" id="UP001196068">
    <property type="component" value="Unassembled WGS sequence"/>
</dbReference>
<keyword evidence="2" id="KW-1185">Reference proteome</keyword>
<protein>
    <submittedName>
        <fullName evidence="1">DUF1289 domain-containing protein</fullName>
    </submittedName>
</protein>
<accession>A0AAF1JY71</accession>
<dbReference type="EMBL" id="JAAEDH010000019">
    <property type="protein sequence ID" value="MBR0656552.1"/>
    <property type="molecule type" value="Genomic_DNA"/>
</dbReference>
<dbReference type="RefSeq" id="WP_211875418.1">
    <property type="nucleotide sequence ID" value="NZ_JAAEDH010000019.1"/>
</dbReference>
<reference evidence="1" key="1">
    <citation type="submission" date="2020-01" db="EMBL/GenBank/DDBJ databases">
        <authorList>
            <person name="Rat A."/>
        </authorList>
    </citation>
    <scope>NUCLEOTIDE SEQUENCE</scope>
    <source>
        <strain evidence="1">LMG 28251</strain>
    </source>
</reference>
<proteinExistence type="predicted"/>
<reference evidence="1" key="2">
    <citation type="journal article" date="2021" name="Syst. Appl. Microbiol.">
        <title>Roseomonas hellenica sp. nov., isolated from roots of wild-growing Alkanna tinctoria.</title>
        <authorList>
            <person name="Rat A."/>
            <person name="Naranjo H.D."/>
            <person name="Lebbe L."/>
            <person name="Cnockaert M."/>
            <person name="Krigas N."/>
            <person name="Grigoriadou K."/>
            <person name="Maloupa E."/>
            <person name="Willems A."/>
        </authorList>
    </citation>
    <scope>NUCLEOTIDE SEQUENCE</scope>
    <source>
        <strain evidence="1">LMG 28251</strain>
    </source>
</reference>
<dbReference type="AlphaFoldDB" id="A0AAF1JY71"/>
<gene>
    <name evidence="1" type="ORF">GXW79_15835</name>
</gene>
<name>A0AAF1JY71_9PROT</name>
<evidence type="ECO:0000313" key="1">
    <source>
        <dbReference type="EMBL" id="MBR0656552.1"/>
    </source>
</evidence>
<sequence>MMPPDPAPSPCRGTCRYDEVREMCRDCGRLGREIMAWGSASLEQRLAIRAAAAGRLAELPR</sequence>
<evidence type="ECO:0000313" key="2">
    <source>
        <dbReference type="Proteomes" id="UP001196068"/>
    </source>
</evidence>
<dbReference type="Pfam" id="PF06945">
    <property type="entry name" value="DUF1289"/>
    <property type="match status" value="1"/>
</dbReference>